<evidence type="ECO:0000313" key="3">
    <source>
        <dbReference type="Proteomes" id="UP000198984"/>
    </source>
</evidence>
<dbReference type="InterPro" id="IPR007845">
    <property type="entry name" value="HemS/ChuX_dom"/>
</dbReference>
<dbReference type="EMBL" id="FOBB01000001">
    <property type="protein sequence ID" value="SEK45509.1"/>
    <property type="molecule type" value="Genomic_DNA"/>
</dbReference>
<dbReference type="STRING" id="573321.SAMN04488505_101232"/>
<dbReference type="RefSeq" id="WP_089906318.1">
    <property type="nucleotide sequence ID" value="NZ_FOBB01000001.1"/>
</dbReference>
<dbReference type="Proteomes" id="UP000198984">
    <property type="component" value="Unassembled WGS sequence"/>
</dbReference>
<dbReference type="SUPFAM" id="SSF144064">
    <property type="entry name" value="Heme iron utilization protein-like"/>
    <property type="match status" value="1"/>
</dbReference>
<reference evidence="2 3" key="1">
    <citation type="submission" date="2016-10" db="EMBL/GenBank/DDBJ databases">
        <authorList>
            <person name="de Groot N.N."/>
        </authorList>
    </citation>
    <scope>NUCLEOTIDE SEQUENCE [LARGE SCALE GENOMIC DNA]</scope>
    <source>
        <strain evidence="2 3">DSM 21039</strain>
    </source>
</reference>
<organism evidence="2 3">
    <name type="scientific">Chitinophaga rupis</name>
    <dbReference type="NCBI Taxonomy" id="573321"/>
    <lineage>
        <taxon>Bacteria</taxon>
        <taxon>Pseudomonadati</taxon>
        <taxon>Bacteroidota</taxon>
        <taxon>Chitinophagia</taxon>
        <taxon>Chitinophagales</taxon>
        <taxon>Chitinophagaceae</taxon>
        <taxon>Chitinophaga</taxon>
    </lineage>
</organism>
<evidence type="ECO:0000313" key="2">
    <source>
        <dbReference type="EMBL" id="SEK45509.1"/>
    </source>
</evidence>
<dbReference type="OrthoDB" id="316630at2"/>
<dbReference type="Pfam" id="PF05171">
    <property type="entry name" value="HemS"/>
    <property type="match status" value="2"/>
</dbReference>
<evidence type="ECO:0000259" key="1">
    <source>
        <dbReference type="Pfam" id="PF05171"/>
    </source>
</evidence>
<dbReference type="Gene3D" id="3.40.1570.10">
    <property type="entry name" value="HemS/ChuS/ChuX like domains"/>
    <property type="match status" value="2"/>
</dbReference>
<name>A0A1H7H5E2_9BACT</name>
<dbReference type="CDD" id="cd16831">
    <property type="entry name" value="HemS-like_C"/>
    <property type="match status" value="1"/>
</dbReference>
<protein>
    <submittedName>
        <fullName evidence="2">Putative hemin transport protein</fullName>
    </submittedName>
</protein>
<dbReference type="InterPro" id="IPR053733">
    <property type="entry name" value="Heme_Transport_Util_sf"/>
</dbReference>
<sequence>MNNTITNSLQAQWQAYRQQNPKTRIRDAARALQVSEGQLVAACTGGTVLHLRNDYPALLQRMPGVGKVMVLTRNESCVIERKGVFEDVRTESRHVGVVVGKDIDLRMFFSKWVYSFAVKDDEALGFKNSLQVFDGQGNAVIKIYTVADTNLAAWDQLVQDFTAPEQPTDITITPAAAAPTYAQTIDAKAFLDEWAALLDTHDFFPLLNKYKAGRLHALEIAEGRFTRKVAATCVKSLLEQAAASGLEIMVFVSNPGNIEIHTGPVHKIVEIPGWINVMDPDFYLHLKTDDIAQCWVVEKPSVDGTVTSIEVFDANNEMIVQFFGKRKPGQPELSQWRELVQSL</sequence>
<gene>
    <name evidence="2" type="ORF">SAMN04488505_101232</name>
</gene>
<proteinExistence type="predicted"/>
<dbReference type="CDD" id="cd16830">
    <property type="entry name" value="HemS-like_N"/>
    <property type="match status" value="1"/>
</dbReference>
<feature type="domain" description="Haemin-degrading HemS/ChuX" evidence="1">
    <location>
        <begin position="33"/>
        <end position="161"/>
    </location>
</feature>
<keyword evidence="3" id="KW-1185">Reference proteome</keyword>
<dbReference type="GO" id="GO:0006826">
    <property type="term" value="P:iron ion transport"/>
    <property type="evidence" value="ECO:0007669"/>
    <property type="project" value="InterPro"/>
</dbReference>
<feature type="domain" description="Haemin-degrading HemS/ChuX" evidence="1">
    <location>
        <begin position="212"/>
        <end position="343"/>
    </location>
</feature>
<accession>A0A1H7H5E2</accession>
<dbReference type="AlphaFoldDB" id="A0A1H7H5E2"/>